<evidence type="ECO:0000256" key="2">
    <source>
        <dbReference type="ARBA" id="ARBA00007330"/>
    </source>
</evidence>
<dbReference type="AlphaFoldDB" id="A0AA41XGQ9"/>
<evidence type="ECO:0000259" key="6">
    <source>
        <dbReference type="Pfam" id="PF01266"/>
    </source>
</evidence>
<comment type="similarity">
    <text evidence="2">Belongs to the FAD-dependent glycerol-3-phosphate dehydrogenase family.</text>
</comment>
<keyword evidence="4" id="KW-0274">FAD</keyword>
<accession>A0AA41XGQ9</accession>
<evidence type="ECO:0000313" key="9">
    <source>
        <dbReference type="Proteomes" id="UP001165587"/>
    </source>
</evidence>
<dbReference type="Proteomes" id="UP001165587">
    <property type="component" value="Unassembled WGS sequence"/>
</dbReference>
<organism evidence="8 9">
    <name type="scientific">Herbiconiux oxytropis</name>
    <dbReference type="NCBI Taxonomy" id="2970915"/>
    <lineage>
        <taxon>Bacteria</taxon>
        <taxon>Bacillati</taxon>
        <taxon>Actinomycetota</taxon>
        <taxon>Actinomycetes</taxon>
        <taxon>Micrococcales</taxon>
        <taxon>Microbacteriaceae</taxon>
        <taxon>Herbiconiux</taxon>
    </lineage>
</organism>
<dbReference type="Gene3D" id="1.10.8.870">
    <property type="entry name" value="Alpha-glycerophosphate oxidase, cap domain"/>
    <property type="match status" value="1"/>
</dbReference>
<evidence type="ECO:0000256" key="4">
    <source>
        <dbReference type="ARBA" id="ARBA00022827"/>
    </source>
</evidence>
<evidence type="ECO:0000256" key="3">
    <source>
        <dbReference type="ARBA" id="ARBA00022630"/>
    </source>
</evidence>
<dbReference type="GO" id="GO:0006072">
    <property type="term" value="P:glycerol-3-phosphate metabolic process"/>
    <property type="evidence" value="ECO:0007669"/>
    <property type="project" value="InterPro"/>
</dbReference>
<comment type="caution">
    <text evidence="8">The sequence shown here is derived from an EMBL/GenBank/DDBJ whole genome shotgun (WGS) entry which is preliminary data.</text>
</comment>
<dbReference type="PANTHER" id="PTHR11985">
    <property type="entry name" value="GLYCEROL-3-PHOSPHATE DEHYDROGENASE"/>
    <property type="match status" value="1"/>
</dbReference>
<evidence type="ECO:0000259" key="7">
    <source>
        <dbReference type="Pfam" id="PF16901"/>
    </source>
</evidence>
<feature type="domain" description="FAD dependent oxidoreductase" evidence="6">
    <location>
        <begin position="40"/>
        <end position="383"/>
    </location>
</feature>
<evidence type="ECO:0000256" key="5">
    <source>
        <dbReference type="ARBA" id="ARBA00023002"/>
    </source>
</evidence>
<feature type="domain" description="Alpha-glycerophosphate oxidase C-terminal" evidence="7">
    <location>
        <begin position="442"/>
        <end position="577"/>
    </location>
</feature>
<dbReference type="InterPro" id="IPR036188">
    <property type="entry name" value="FAD/NAD-bd_sf"/>
</dbReference>
<protein>
    <submittedName>
        <fullName evidence="8">Glycerol-3-phosphate dehydrogenase/oxidase</fullName>
    </submittedName>
</protein>
<reference evidence="8" key="1">
    <citation type="submission" date="2022-08" db="EMBL/GenBank/DDBJ databases">
        <authorList>
            <person name="Deng Y."/>
            <person name="Han X.-F."/>
            <person name="Zhang Y.-Q."/>
        </authorList>
    </citation>
    <scope>NUCLEOTIDE SEQUENCE</scope>
    <source>
        <strain evidence="8">CPCC 203407</strain>
    </source>
</reference>
<dbReference type="Pfam" id="PF01266">
    <property type="entry name" value="DAO"/>
    <property type="match status" value="1"/>
</dbReference>
<proteinExistence type="inferred from homology"/>
<keyword evidence="5" id="KW-0560">Oxidoreductase</keyword>
<comment type="cofactor">
    <cofactor evidence="1">
        <name>FAD</name>
        <dbReference type="ChEBI" id="CHEBI:57692"/>
    </cofactor>
</comment>
<keyword evidence="3" id="KW-0285">Flavoprotein</keyword>
<dbReference type="InterPro" id="IPR038299">
    <property type="entry name" value="DAO_C_sf"/>
</dbReference>
<evidence type="ECO:0000256" key="1">
    <source>
        <dbReference type="ARBA" id="ARBA00001974"/>
    </source>
</evidence>
<dbReference type="PRINTS" id="PR01001">
    <property type="entry name" value="FADG3PDH"/>
</dbReference>
<name>A0AA41XGQ9_9MICO</name>
<dbReference type="InterPro" id="IPR031656">
    <property type="entry name" value="DAO_C"/>
</dbReference>
<dbReference type="PANTHER" id="PTHR11985:SF15">
    <property type="entry name" value="GLYCEROL-3-PHOSPHATE DEHYDROGENASE, MITOCHONDRIAL"/>
    <property type="match status" value="1"/>
</dbReference>
<dbReference type="InterPro" id="IPR006076">
    <property type="entry name" value="FAD-dep_OxRdtase"/>
</dbReference>
<dbReference type="Gene3D" id="3.50.50.60">
    <property type="entry name" value="FAD/NAD(P)-binding domain"/>
    <property type="match status" value="1"/>
</dbReference>
<sequence length="609" mass="65766">MDCSIAVLLEIHEGEYAVSSSQLETRSNVESIRSNPRTAVLVIGGGINGIATFRDLALQGVDVVLVERGDYLSGASSASSHMIHGGVRYLENGEFRLVRESVQERNRLLRLAPHYVKPLPTTIPIFSTFSGILSAPLRFLTHKQQGKPKERGALLIKVGLLGYDSFSRDGGTVPRHKFVGRRKSLAKLPKLRPDVKYTATYYDAAVENPERLALDLVQDALATGPHARTANYVEAIGANGDAVVLRDVVTGETFDVSADVVINTTGPWTDLTNRALGEETTWMGGTKGSHIVLDNRELYEACAGGEVFFENNDGRIVLIYPLNGRVLVGTTDLEADIDEPSVCTEAEVDYFFELVGHVFPTITVDRPQIVYRYSGIRPLPGHGDTAPGFVSRDYRIEKTGFAGSSKVTQLSLVGGKWTTFRALSEHLANDTLALLGKARTVSTTDLAIGGGVGYPQSPAAVTAWVKEHAVAPASTFADLGEARTRILLARYGTKAAAVSAHIAAYSGPEGAADRALRTLPEYSTGEIDYLMTREHAVHLADLVLRRSIIAFVGSLTQDVFDELSGIAAESLGWSAERVADERRQASENLRFFHGIVVEAKSTTAAGAVN</sequence>
<dbReference type="SUPFAM" id="SSF51905">
    <property type="entry name" value="FAD/NAD(P)-binding domain"/>
    <property type="match status" value="1"/>
</dbReference>
<dbReference type="GO" id="GO:0004368">
    <property type="term" value="F:glycerol-3-phosphate dehydrogenase (quinone) activity"/>
    <property type="evidence" value="ECO:0007669"/>
    <property type="project" value="InterPro"/>
</dbReference>
<gene>
    <name evidence="8" type="ORF">N1028_08520</name>
</gene>
<dbReference type="Pfam" id="PF16901">
    <property type="entry name" value="DAO_C"/>
    <property type="match status" value="1"/>
</dbReference>
<evidence type="ECO:0000313" key="8">
    <source>
        <dbReference type="EMBL" id="MCS5725940.1"/>
    </source>
</evidence>
<dbReference type="Gene3D" id="3.30.9.10">
    <property type="entry name" value="D-Amino Acid Oxidase, subunit A, domain 2"/>
    <property type="match status" value="1"/>
</dbReference>
<keyword evidence="9" id="KW-1185">Reference proteome</keyword>
<dbReference type="InterPro" id="IPR000447">
    <property type="entry name" value="G3P_DH_FAD-dep"/>
</dbReference>
<dbReference type="EMBL" id="JANLCK010000003">
    <property type="protein sequence ID" value="MCS5725940.1"/>
    <property type="molecule type" value="Genomic_DNA"/>
</dbReference>